<dbReference type="SUPFAM" id="SSF46767">
    <property type="entry name" value="Methylated DNA-protein cysteine methyltransferase, C-terminal domain"/>
    <property type="match status" value="1"/>
</dbReference>
<keyword evidence="1" id="KW-0227">DNA damage</keyword>
<keyword evidence="3" id="KW-0808">Transferase</keyword>
<dbReference type="PANTHER" id="PTHR42942">
    <property type="entry name" value="6-O-METHYLGUANINE DNA METHYLTRANSFERASE"/>
    <property type="match status" value="1"/>
</dbReference>
<protein>
    <submittedName>
        <fullName evidence="3">Cysteine methyltransferase</fullName>
    </submittedName>
</protein>
<dbReference type="EMBL" id="NVSR01000009">
    <property type="protein sequence ID" value="PCI29918.1"/>
    <property type="molecule type" value="Genomic_DNA"/>
</dbReference>
<feature type="domain" description="Methylated-DNA-[protein]-cysteine S-methyltransferase DNA binding" evidence="2">
    <location>
        <begin position="8"/>
        <end position="88"/>
    </location>
</feature>
<reference evidence="4" key="1">
    <citation type="submission" date="2017-08" db="EMBL/GenBank/DDBJ databases">
        <title>A dynamic microbial community with high functional redundancy inhabits the cold, oxic subseafloor aquifer.</title>
        <authorList>
            <person name="Tully B.J."/>
            <person name="Wheat C.G."/>
            <person name="Glazer B.T."/>
            <person name="Huber J.A."/>
        </authorList>
    </citation>
    <scope>NUCLEOTIDE SEQUENCE [LARGE SCALE GENOMIC DNA]</scope>
</reference>
<gene>
    <name evidence="3" type="ORF">COB67_03155</name>
</gene>
<dbReference type="InterPro" id="IPR052520">
    <property type="entry name" value="ATL_DNA_repair"/>
</dbReference>
<name>A0A2A4T8T0_9DELT</name>
<dbReference type="PANTHER" id="PTHR42942:SF1">
    <property type="entry name" value="ALKYLTRANSFERASE-LIKE PROTEIN 1"/>
    <property type="match status" value="1"/>
</dbReference>
<dbReference type="Gene3D" id="1.10.10.10">
    <property type="entry name" value="Winged helix-like DNA-binding domain superfamily/Winged helix DNA-binding domain"/>
    <property type="match status" value="1"/>
</dbReference>
<dbReference type="GO" id="GO:0008168">
    <property type="term" value="F:methyltransferase activity"/>
    <property type="evidence" value="ECO:0007669"/>
    <property type="project" value="UniProtKB-KW"/>
</dbReference>
<proteinExistence type="predicted"/>
<evidence type="ECO:0000313" key="4">
    <source>
        <dbReference type="Proteomes" id="UP000218113"/>
    </source>
</evidence>
<dbReference type="Pfam" id="PF01035">
    <property type="entry name" value="DNA_binding_1"/>
    <property type="match status" value="1"/>
</dbReference>
<keyword evidence="3" id="KW-0489">Methyltransferase</keyword>
<dbReference type="GO" id="GO:0032259">
    <property type="term" value="P:methylation"/>
    <property type="evidence" value="ECO:0007669"/>
    <property type="project" value="UniProtKB-KW"/>
</dbReference>
<dbReference type="GO" id="GO:0006281">
    <property type="term" value="P:DNA repair"/>
    <property type="evidence" value="ECO:0007669"/>
    <property type="project" value="InterPro"/>
</dbReference>
<dbReference type="CDD" id="cd06445">
    <property type="entry name" value="ATase"/>
    <property type="match status" value="1"/>
</dbReference>
<dbReference type="AlphaFoldDB" id="A0A2A4T8T0"/>
<evidence type="ECO:0000256" key="1">
    <source>
        <dbReference type="ARBA" id="ARBA00022763"/>
    </source>
</evidence>
<evidence type="ECO:0000259" key="2">
    <source>
        <dbReference type="Pfam" id="PF01035"/>
    </source>
</evidence>
<dbReference type="InterPro" id="IPR014048">
    <property type="entry name" value="MethylDNA_cys_MeTrfase_DNA-bd"/>
</dbReference>
<organism evidence="3 4">
    <name type="scientific">SAR324 cluster bacterium</name>
    <dbReference type="NCBI Taxonomy" id="2024889"/>
    <lineage>
        <taxon>Bacteria</taxon>
        <taxon>Deltaproteobacteria</taxon>
        <taxon>SAR324 cluster</taxon>
    </lineage>
</organism>
<sequence length="119" mass="13180">MSLNKAPLYQRIYGLVAQIPSGKVANYGQIADFTGACTARMVGYAMAAIPPEVDIPWQRVVNSQGKVSPRRSGDGSLIQKQLLEAEGIPFSAKDKIDMKVNRWQGPDPEWAMLHDFFID</sequence>
<accession>A0A2A4T8T0</accession>
<dbReference type="InterPro" id="IPR036388">
    <property type="entry name" value="WH-like_DNA-bd_sf"/>
</dbReference>
<comment type="caution">
    <text evidence="3">The sequence shown here is derived from an EMBL/GenBank/DDBJ whole genome shotgun (WGS) entry which is preliminary data.</text>
</comment>
<dbReference type="InterPro" id="IPR036217">
    <property type="entry name" value="MethylDNA_cys_MeTrfase_DNAb"/>
</dbReference>
<dbReference type="Proteomes" id="UP000218113">
    <property type="component" value="Unassembled WGS sequence"/>
</dbReference>
<evidence type="ECO:0000313" key="3">
    <source>
        <dbReference type="EMBL" id="PCI29918.1"/>
    </source>
</evidence>